<protein>
    <submittedName>
        <fullName evidence="1">Uncharacterized protein</fullName>
    </submittedName>
</protein>
<name>A0A956NF51_UNCEI</name>
<dbReference type="EMBL" id="JAGQHS010000122">
    <property type="protein sequence ID" value="MCA9757824.1"/>
    <property type="molecule type" value="Genomic_DNA"/>
</dbReference>
<organism evidence="1 2">
    <name type="scientific">Eiseniibacteriota bacterium</name>
    <dbReference type="NCBI Taxonomy" id="2212470"/>
    <lineage>
        <taxon>Bacteria</taxon>
        <taxon>Candidatus Eiseniibacteriota</taxon>
    </lineage>
</organism>
<gene>
    <name evidence="1" type="ORF">KDA27_18680</name>
</gene>
<evidence type="ECO:0000313" key="1">
    <source>
        <dbReference type="EMBL" id="MCA9757824.1"/>
    </source>
</evidence>
<dbReference type="AlphaFoldDB" id="A0A956NF51"/>
<dbReference type="Gene3D" id="1.25.40.920">
    <property type="entry name" value="TRAP transporter T-component"/>
    <property type="match status" value="1"/>
</dbReference>
<proteinExistence type="predicted"/>
<dbReference type="InterPro" id="IPR031823">
    <property type="entry name" value="TatT"/>
</dbReference>
<dbReference type="InterPro" id="IPR038537">
    <property type="entry name" value="TatT_sf"/>
</dbReference>
<evidence type="ECO:0000313" key="2">
    <source>
        <dbReference type="Proteomes" id="UP000739538"/>
    </source>
</evidence>
<reference evidence="1" key="1">
    <citation type="submission" date="2020-04" db="EMBL/GenBank/DDBJ databases">
        <authorList>
            <person name="Zhang T."/>
        </authorList>
    </citation>
    <scope>NUCLEOTIDE SEQUENCE</scope>
    <source>
        <strain evidence="1">HKST-UBA02</strain>
    </source>
</reference>
<sequence>MHTDQLDPARGESTRVRAFRVLGGLAAGVVLTQVLGCGVTNKVAVGTMVPLLESTVESTFRERDVETVREGIPANLLLIRGFAEEYDGDETLRILAAQSYFSFALGFVEDFEPDRAALLYSEGWRLGRELLEHRDWFRDAQAEKPVPSAEVLDKIEEDDVPLLFWTLANWTRWVSLNLDDPAAVAQLARVELYLDRVIELQPDYYYGLPLAMVASLQSFRPEMLGGKPEASKSNFEEAFRVSGNRMLYFKVLYAEFYCKRVFDEDCFVETLEEVIAAPDDLLPELQLWNEVAKDKAAYLLETRDDYF</sequence>
<comment type="caution">
    <text evidence="1">The sequence shown here is derived from an EMBL/GenBank/DDBJ whole genome shotgun (WGS) entry which is preliminary data.</text>
</comment>
<accession>A0A956NF51</accession>
<reference evidence="1" key="2">
    <citation type="journal article" date="2021" name="Microbiome">
        <title>Successional dynamics and alternative stable states in a saline activated sludge microbial community over 9 years.</title>
        <authorList>
            <person name="Wang Y."/>
            <person name="Ye J."/>
            <person name="Ju F."/>
            <person name="Liu L."/>
            <person name="Boyd J.A."/>
            <person name="Deng Y."/>
            <person name="Parks D.H."/>
            <person name="Jiang X."/>
            <person name="Yin X."/>
            <person name="Woodcroft B.J."/>
            <person name="Tyson G.W."/>
            <person name="Hugenholtz P."/>
            <person name="Polz M.F."/>
            <person name="Zhang T."/>
        </authorList>
    </citation>
    <scope>NUCLEOTIDE SEQUENCE</scope>
    <source>
        <strain evidence="1">HKST-UBA02</strain>
    </source>
</reference>
<dbReference type="Pfam" id="PF16811">
    <property type="entry name" value="TAtT"/>
    <property type="match status" value="1"/>
</dbReference>
<dbReference type="Proteomes" id="UP000739538">
    <property type="component" value="Unassembled WGS sequence"/>
</dbReference>